<dbReference type="InterPro" id="IPR029057">
    <property type="entry name" value="PRTase-like"/>
</dbReference>
<keyword evidence="10" id="KW-1185">Reference proteome</keyword>
<evidence type="ECO:0000256" key="1">
    <source>
        <dbReference type="ARBA" id="ARBA00004889"/>
    </source>
</evidence>
<keyword evidence="4 7" id="KW-0808">Transferase</keyword>
<dbReference type="GO" id="GO:0004588">
    <property type="term" value="F:orotate phosphoribosyltransferase activity"/>
    <property type="evidence" value="ECO:0007669"/>
    <property type="project" value="UniProtKB-UniRule"/>
</dbReference>
<dbReference type="HAMAP" id="MF_01208">
    <property type="entry name" value="PyrE"/>
    <property type="match status" value="1"/>
</dbReference>
<comment type="subunit">
    <text evidence="7">Homodimer.</text>
</comment>
<evidence type="ECO:0000313" key="10">
    <source>
        <dbReference type="Proteomes" id="UP000070352"/>
    </source>
</evidence>
<comment type="similarity">
    <text evidence="7">Belongs to the purine/pyrimidine phosphoribosyltransferase family. PyrE subfamily.</text>
</comment>
<evidence type="ECO:0000256" key="6">
    <source>
        <dbReference type="ARBA" id="ARBA00022975"/>
    </source>
</evidence>
<comment type="caution">
    <text evidence="9">The sequence shown here is derived from an EMBL/GenBank/DDBJ whole genome shotgun (WGS) entry which is preliminary data.</text>
</comment>
<dbReference type="Proteomes" id="UP000070352">
    <property type="component" value="Unassembled WGS sequence"/>
</dbReference>
<dbReference type="OrthoDB" id="9802134at2"/>
<dbReference type="EMBL" id="LSKU01000001">
    <property type="protein sequence ID" value="KXG45031.1"/>
    <property type="molecule type" value="Genomic_DNA"/>
</dbReference>
<dbReference type="SUPFAM" id="SSF53271">
    <property type="entry name" value="PRTase-like"/>
    <property type="match status" value="1"/>
</dbReference>
<dbReference type="Gene3D" id="3.40.50.2020">
    <property type="match status" value="1"/>
</dbReference>
<dbReference type="CDD" id="cd06223">
    <property type="entry name" value="PRTases_typeI"/>
    <property type="match status" value="1"/>
</dbReference>
<keyword evidence="3 7" id="KW-0328">Glycosyltransferase</keyword>
<evidence type="ECO:0000256" key="3">
    <source>
        <dbReference type="ARBA" id="ARBA00022676"/>
    </source>
</evidence>
<dbReference type="EC" id="2.4.2.10" evidence="2 7"/>
<dbReference type="InterPro" id="IPR000836">
    <property type="entry name" value="PRTase_dom"/>
</dbReference>
<protein>
    <recommendedName>
        <fullName evidence="2 7">Orotate phosphoribosyltransferase</fullName>
        <shortName evidence="7">OPRT</shortName>
        <shortName evidence="7">OPRTase</shortName>
        <ecNumber evidence="2 7">2.4.2.10</ecNumber>
    </recommendedName>
</protein>
<dbReference type="UniPathway" id="UPA00070">
    <property type="reaction ID" value="UER00119"/>
</dbReference>
<feature type="binding site" evidence="7">
    <location>
        <position position="146"/>
    </location>
    <ligand>
        <name>orotate</name>
        <dbReference type="ChEBI" id="CHEBI:30839"/>
    </ligand>
</feature>
<accession>A0A135L7T2</accession>
<reference evidence="9 10" key="1">
    <citation type="submission" date="2016-02" db="EMBL/GenBank/DDBJ databases">
        <title>Draft Genome for Tepidibacillus decaturensis nov. sp. Strain Z9, an Anaerobic, Moderately Thermophilic and Heterotrophic Bacterium from Deep Subsurface of the Illinois Basin, USA.</title>
        <authorList>
            <person name="Dong Y."/>
            <person name="Chang J.Y."/>
            <person name="Sanford R."/>
            <person name="Fouke B.W."/>
        </authorList>
    </citation>
    <scope>NUCLEOTIDE SEQUENCE [LARGE SCALE GENOMIC DNA]</scope>
    <source>
        <strain evidence="9 10">Z9</strain>
    </source>
</reference>
<feature type="binding site" evidence="7">
    <location>
        <position position="118"/>
    </location>
    <ligand>
        <name>orotate</name>
        <dbReference type="ChEBI" id="CHEBI:30839"/>
    </ligand>
</feature>
<dbReference type="GO" id="GO:0000287">
    <property type="term" value="F:magnesium ion binding"/>
    <property type="evidence" value="ECO:0007669"/>
    <property type="project" value="UniProtKB-UniRule"/>
</dbReference>
<dbReference type="InterPro" id="IPR023031">
    <property type="entry name" value="OPRT"/>
</dbReference>
<evidence type="ECO:0000313" key="9">
    <source>
        <dbReference type="EMBL" id="KXG45031.1"/>
    </source>
</evidence>
<dbReference type="PANTHER" id="PTHR19278:SF9">
    <property type="entry name" value="URIDINE 5'-MONOPHOSPHATE SYNTHASE"/>
    <property type="match status" value="1"/>
</dbReference>
<dbReference type="GO" id="GO:0044205">
    <property type="term" value="P:'de novo' UMP biosynthetic process"/>
    <property type="evidence" value="ECO:0007669"/>
    <property type="project" value="UniProtKB-UniRule"/>
</dbReference>
<comment type="function">
    <text evidence="7">Catalyzes the transfer of a ribosyl phosphate group from 5-phosphoribose 1-diphosphate to orotate, leading to the formation of orotidine monophosphate (OMP).</text>
</comment>
<dbReference type="PANTHER" id="PTHR19278">
    <property type="entry name" value="OROTATE PHOSPHORIBOSYLTRANSFERASE"/>
    <property type="match status" value="1"/>
</dbReference>
<evidence type="ECO:0000256" key="2">
    <source>
        <dbReference type="ARBA" id="ARBA00011971"/>
    </source>
</evidence>
<dbReference type="AlphaFoldDB" id="A0A135L7T2"/>
<comment type="caution">
    <text evidence="7">Lacks conserved residue(s) required for the propagation of feature annotation.</text>
</comment>
<proteinExistence type="inferred from homology"/>
<dbReference type="STRING" id="1413211.U473_06685"/>
<feature type="binding site" description="in other chain" evidence="7">
    <location>
        <begin position="114"/>
        <end position="122"/>
    </location>
    <ligand>
        <name>5-phospho-alpha-D-ribose 1-diphosphate</name>
        <dbReference type="ChEBI" id="CHEBI:58017"/>
        <note>ligand shared between dimeric partners</note>
    </ligand>
</feature>
<dbReference type="Pfam" id="PF00156">
    <property type="entry name" value="Pribosyltran"/>
    <property type="match status" value="1"/>
</dbReference>
<comment type="cofactor">
    <cofactor evidence="7">
        <name>Mg(2+)</name>
        <dbReference type="ChEBI" id="CHEBI:18420"/>
    </cofactor>
</comment>
<evidence type="ECO:0000256" key="5">
    <source>
        <dbReference type="ARBA" id="ARBA00022842"/>
    </source>
</evidence>
<evidence type="ECO:0000256" key="7">
    <source>
        <dbReference type="HAMAP-Rule" id="MF_01208"/>
    </source>
</evidence>
<feature type="domain" description="Phosphoribosyltransferase" evidence="8">
    <location>
        <begin position="38"/>
        <end position="150"/>
    </location>
</feature>
<comment type="pathway">
    <text evidence="1 7">Pyrimidine metabolism; UMP biosynthesis via de novo pathway; UMP from orotate: step 1/2.</text>
</comment>
<gene>
    <name evidence="7" type="primary">pyrE</name>
    <name evidence="9" type="ORF">U473_06685</name>
</gene>
<keyword evidence="5 7" id="KW-0460">Magnesium</keyword>
<organism evidence="9 10">
    <name type="scientific">Tepidibacillus decaturensis</name>
    <dbReference type="NCBI Taxonomy" id="1413211"/>
    <lineage>
        <taxon>Bacteria</taxon>
        <taxon>Bacillati</taxon>
        <taxon>Bacillota</taxon>
        <taxon>Bacilli</taxon>
        <taxon>Bacillales</taxon>
        <taxon>Bacillaceae</taxon>
        <taxon>Tepidibacillus</taxon>
    </lineage>
</organism>
<sequence length="192" mass="20823">MTKEEILTIFQETGVIKEGHFLLTSGRHSKHYMQMAQVLQYPQITAKLCSSLADPFQDKQIDVVVSPAVGGILVGYEVSRALGVKNIFCERENGKMTLRRGFQIEPGQSVLVVEDVVTTGGSVKEVISVVEQSGGEVVGVGVLVDRSNGNVDFGYPFHALLSMEVESFSKESCPLCLEGKHPAIKPGSRGLK</sequence>
<evidence type="ECO:0000256" key="4">
    <source>
        <dbReference type="ARBA" id="ARBA00022679"/>
    </source>
</evidence>
<dbReference type="GO" id="GO:0019856">
    <property type="term" value="P:pyrimidine nucleobase biosynthetic process"/>
    <property type="evidence" value="ECO:0007669"/>
    <property type="project" value="InterPro"/>
</dbReference>
<comment type="catalytic activity">
    <reaction evidence="7">
        <text>orotidine 5'-phosphate + diphosphate = orotate + 5-phospho-alpha-D-ribose 1-diphosphate</text>
        <dbReference type="Rhea" id="RHEA:10380"/>
        <dbReference type="ChEBI" id="CHEBI:30839"/>
        <dbReference type="ChEBI" id="CHEBI:33019"/>
        <dbReference type="ChEBI" id="CHEBI:57538"/>
        <dbReference type="ChEBI" id="CHEBI:58017"/>
        <dbReference type="EC" id="2.4.2.10"/>
    </reaction>
</comment>
<dbReference type="NCBIfam" id="TIGR01367">
    <property type="entry name" value="pyrE_Therm"/>
    <property type="match status" value="1"/>
</dbReference>
<dbReference type="InterPro" id="IPR006273">
    <property type="entry name" value="Orotate_PRibTrfase_bac"/>
</dbReference>
<name>A0A135L7T2_9BACI</name>
<evidence type="ECO:0000259" key="8">
    <source>
        <dbReference type="Pfam" id="PF00156"/>
    </source>
</evidence>
<keyword evidence="6 7" id="KW-0665">Pyrimidine biosynthesis</keyword>